<feature type="transmembrane region" description="Helical" evidence="1">
    <location>
        <begin position="195"/>
        <end position="212"/>
    </location>
</feature>
<feature type="transmembrane region" description="Helical" evidence="1">
    <location>
        <begin position="285"/>
        <end position="307"/>
    </location>
</feature>
<feature type="transmembrane region" description="Helical" evidence="1">
    <location>
        <begin position="319"/>
        <end position="339"/>
    </location>
</feature>
<dbReference type="EMBL" id="JTHP01000004">
    <property type="protein sequence ID" value="KJD46873.1"/>
    <property type="molecule type" value="Genomic_DNA"/>
</dbReference>
<sequence length="367" mass="42279">MLIKKVTWLELFYDLLFVAAVSKATHVLLHVEHGSISLEHLAKFILIFIPIWWAWVGQTVYNNRFGQDSMTHRIFMILQLFFVLIMTASLNIDFDAYYVSFFVGYIGLRGLTAVQYLLSAPKETAHKQETARFFGTYFWIGIVISSFSLFFDSWVRYLILYVGIAVDILVPLMGRKKLVITPIHTEHLLERFAQFTLILLGESVISMLSVLQSDHFTVSSVVFAALAFVLVIAIWWQYFENMEKHVDKSKQTAGQTIMYGHLFIYLSLSMLAASIQLLFLGQVAYIFVLCFTFASVLIYFLSVLLVFHRYRLSHLKPSLRVIFFLTGVLCVLFILNIFIVVPSHLIVAEIMLFFILFAKMTVHDIKG</sequence>
<feature type="transmembrane region" description="Helical" evidence="1">
    <location>
        <begin position="345"/>
        <end position="362"/>
    </location>
</feature>
<comment type="caution">
    <text evidence="2">The sequence shown here is derived from an EMBL/GenBank/DDBJ whole genome shotgun (WGS) entry which is preliminary data.</text>
</comment>
<name>A0A0D7X758_9BACL</name>
<evidence type="ECO:0000256" key="1">
    <source>
        <dbReference type="SAM" id="Phobius"/>
    </source>
</evidence>
<organism evidence="2 3">
    <name type="scientific">Paenibacillus terrae</name>
    <dbReference type="NCBI Taxonomy" id="159743"/>
    <lineage>
        <taxon>Bacteria</taxon>
        <taxon>Bacillati</taxon>
        <taxon>Bacillota</taxon>
        <taxon>Bacilli</taxon>
        <taxon>Bacillales</taxon>
        <taxon>Paenibacillaceae</taxon>
        <taxon>Paenibacillus</taxon>
    </lineage>
</organism>
<feature type="transmembrane region" description="Helical" evidence="1">
    <location>
        <begin position="98"/>
        <end position="118"/>
    </location>
</feature>
<accession>A0A0D7X758</accession>
<dbReference type="PANTHER" id="PTHR36840">
    <property type="entry name" value="BLL5714 PROTEIN"/>
    <property type="match status" value="1"/>
</dbReference>
<feature type="transmembrane region" description="Helical" evidence="1">
    <location>
        <begin position="218"/>
        <end position="236"/>
    </location>
</feature>
<dbReference type="PATRIC" id="fig|159743.3.peg.745"/>
<feature type="transmembrane region" description="Helical" evidence="1">
    <location>
        <begin position="257"/>
        <end position="279"/>
    </location>
</feature>
<dbReference type="Pfam" id="PF06772">
    <property type="entry name" value="LtrA"/>
    <property type="match status" value="1"/>
</dbReference>
<dbReference type="PANTHER" id="PTHR36840:SF1">
    <property type="entry name" value="BLL5714 PROTEIN"/>
    <property type="match status" value="1"/>
</dbReference>
<reference evidence="2 3" key="1">
    <citation type="submission" date="2014-11" db="EMBL/GenBank/DDBJ databases">
        <title>Draft Genome Sequences of Paenibacillus polymyxa NRRL B-30509 and Paenibacillus terrae NRRL B-30644, Strains from a Poultry Environment that Produce Tridecaptin A and Paenicidins.</title>
        <authorList>
            <person name="van Belkum M.J."/>
            <person name="Lohans C.T."/>
            <person name="Vederas J.C."/>
        </authorList>
    </citation>
    <scope>NUCLEOTIDE SEQUENCE [LARGE SCALE GENOMIC DNA]</scope>
    <source>
        <strain evidence="2 3">NRRL B-30644</strain>
    </source>
</reference>
<evidence type="ECO:0000313" key="3">
    <source>
        <dbReference type="Proteomes" id="UP000032534"/>
    </source>
</evidence>
<feature type="transmembrane region" description="Helical" evidence="1">
    <location>
        <begin position="157"/>
        <end position="174"/>
    </location>
</feature>
<feature type="transmembrane region" description="Helical" evidence="1">
    <location>
        <begin position="130"/>
        <end position="151"/>
    </location>
</feature>
<keyword evidence="1" id="KW-0812">Transmembrane</keyword>
<dbReference type="OrthoDB" id="9798526at2"/>
<feature type="transmembrane region" description="Helical" evidence="1">
    <location>
        <begin position="41"/>
        <end position="61"/>
    </location>
</feature>
<dbReference type="Proteomes" id="UP000032534">
    <property type="component" value="Unassembled WGS sequence"/>
</dbReference>
<dbReference type="RefSeq" id="WP_044644812.1">
    <property type="nucleotide sequence ID" value="NZ_JTHP01000004.1"/>
</dbReference>
<feature type="transmembrane region" description="Helical" evidence="1">
    <location>
        <begin position="12"/>
        <end position="29"/>
    </location>
</feature>
<protein>
    <submittedName>
        <fullName evidence="2">Low temperature requirement protein A</fullName>
    </submittedName>
</protein>
<evidence type="ECO:0000313" key="2">
    <source>
        <dbReference type="EMBL" id="KJD46873.1"/>
    </source>
</evidence>
<keyword evidence="3" id="KW-1185">Reference proteome</keyword>
<proteinExistence type="predicted"/>
<keyword evidence="1" id="KW-1133">Transmembrane helix</keyword>
<dbReference type="AlphaFoldDB" id="A0A0D7X758"/>
<dbReference type="InterPro" id="IPR010640">
    <property type="entry name" value="Low_temperature_requirement_A"/>
</dbReference>
<keyword evidence="1" id="KW-0472">Membrane</keyword>
<feature type="transmembrane region" description="Helical" evidence="1">
    <location>
        <begin position="73"/>
        <end position="92"/>
    </location>
</feature>
<gene>
    <name evidence="2" type="ORF">QD47_03445</name>
</gene>